<evidence type="ECO:0000259" key="10">
    <source>
        <dbReference type="PROSITE" id="PS50893"/>
    </source>
</evidence>
<dbReference type="FunFam" id="1.20.1560.10:FF:000013">
    <property type="entry name" value="ABC transporter C family member 2"/>
    <property type="match status" value="1"/>
</dbReference>
<dbReference type="InterPro" id="IPR017871">
    <property type="entry name" value="ABC_transporter-like_CS"/>
</dbReference>
<dbReference type="InterPro" id="IPR027417">
    <property type="entry name" value="P-loop_NTPase"/>
</dbReference>
<keyword evidence="8 9" id="KW-0472">Membrane</keyword>
<feature type="transmembrane region" description="Helical" evidence="9">
    <location>
        <begin position="694"/>
        <end position="719"/>
    </location>
</feature>
<keyword evidence="4" id="KW-0677">Repeat</keyword>
<dbReference type="Pfam" id="PF00005">
    <property type="entry name" value="ABC_tran"/>
    <property type="match status" value="2"/>
</dbReference>
<evidence type="ECO:0000256" key="2">
    <source>
        <dbReference type="ARBA" id="ARBA00022448"/>
    </source>
</evidence>
<dbReference type="SMART" id="SM00382">
    <property type="entry name" value="AAA"/>
    <property type="match status" value="2"/>
</dbReference>
<dbReference type="FunFam" id="3.40.50.300:FF:000997">
    <property type="entry name" value="Multidrug resistance-associated protein 1"/>
    <property type="match status" value="1"/>
</dbReference>
<feature type="transmembrane region" description="Helical" evidence="9">
    <location>
        <begin position="326"/>
        <end position="351"/>
    </location>
</feature>
<dbReference type="InterPro" id="IPR003439">
    <property type="entry name" value="ABC_transporter-like_ATP-bd"/>
</dbReference>
<dbReference type="Pfam" id="PF00664">
    <property type="entry name" value="ABC_membrane"/>
    <property type="match status" value="2"/>
</dbReference>
<dbReference type="InterPro" id="IPR044746">
    <property type="entry name" value="ABCC_6TM_D1"/>
</dbReference>
<evidence type="ECO:0000256" key="3">
    <source>
        <dbReference type="ARBA" id="ARBA00022692"/>
    </source>
</evidence>
<dbReference type="Gene3D" id="3.40.50.300">
    <property type="entry name" value="P-loop containing nucleotide triphosphate hydrolases"/>
    <property type="match status" value="2"/>
</dbReference>
<dbReference type="Proteomes" id="UP000290189">
    <property type="component" value="Unassembled WGS sequence"/>
</dbReference>
<dbReference type="EMBL" id="CDSF01000077">
    <property type="protein sequence ID" value="CEO96851.1"/>
    <property type="molecule type" value="Genomic_DNA"/>
</dbReference>
<geneLocation type="mitochondrion" evidence="13"/>
<dbReference type="Gene3D" id="1.20.1560.10">
    <property type="entry name" value="ABC transporter type 1, transmembrane domain"/>
    <property type="match status" value="2"/>
</dbReference>
<dbReference type="FunFam" id="3.40.50.300:FF:000163">
    <property type="entry name" value="Multidrug resistance-associated protein member 4"/>
    <property type="match status" value="1"/>
</dbReference>
<dbReference type="PROSITE" id="PS50893">
    <property type="entry name" value="ABC_TRANSPORTER_2"/>
    <property type="match status" value="2"/>
</dbReference>
<dbReference type="STRING" id="37360.A0A0G4INN7"/>
<dbReference type="GO" id="GO:0005774">
    <property type="term" value="C:vacuolar membrane"/>
    <property type="evidence" value="ECO:0007669"/>
    <property type="project" value="UniProtKB-SubCell"/>
</dbReference>
<keyword evidence="3 9" id="KW-0812">Transmembrane</keyword>
<evidence type="ECO:0000256" key="6">
    <source>
        <dbReference type="ARBA" id="ARBA00022840"/>
    </source>
</evidence>
<gene>
    <name evidence="12" type="ORF">PBRA_005455</name>
    <name evidence="13" type="ORF">PLBR_LOCUS9025</name>
</gene>
<dbReference type="OMA" id="EACIFGY"/>
<keyword evidence="6" id="KW-0067">ATP-binding</keyword>
<dbReference type="InterPro" id="IPR003593">
    <property type="entry name" value="AAA+_ATPase"/>
</dbReference>
<dbReference type="GO" id="GO:0005524">
    <property type="term" value="F:ATP binding"/>
    <property type="evidence" value="ECO:0007669"/>
    <property type="project" value="UniProtKB-KW"/>
</dbReference>
<dbReference type="PROSITE" id="PS50929">
    <property type="entry name" value="ABC_TM1F"/>
    <property type="match status" value="2"/>
</dbReference>
<dbReference type="EMBL" id="OVEO01000019">
    <property type="protein sequence ID" value="SPR01810.1"/>
    <property type="molecule type" value="Genomic_DNA"/>
</dbReference>
<dbReference type="PANTHER" id="PTHR24223">
    <property type="entry name" value="ATP-BINDING CASSETTE SUB-FAMILY C"/>
    <property type="match status" value="1"/>
</dbReference>
<evidence type="ECO:0000313" key="12">
    <source>
        <dbReference type="EMBL" id="CEO96851.1"/>
    </source>
</evidence>
<dbReference type="SUPFAM" id="SSF90123">
    <property type="entry name" value="ABC transporter transmembrane region"/>
    <property type="match status" value="2"/>
</dbReference>
<dbReference type="InterPro" id="IPR050173">
    <property type="entry name" value="ABC_transporter_C-like"/>
</dbReference>
<keyword evidence="14" id="KW-1185">Reference proteome</keyword>
<evidence type="ECO:0000259" key="11">
    <source>
        <dbReference type="PROSITE" id="PS50929"/>
    </source>
</evidence>
<dbReference type="CDD" id="cd18580">
    <property type="entry name" value="ABC_6TM_ABCC_D2"/>
    <property type="match status" value="1"/>
</dbReference>
<evidence type="ECO:0000256" key="8">
    <source>
        <dbReference type="ARBA" id="ARBA00023136"/>
    </source>
</evidence>
<feature type="transmembrane region" description="Helical" evidence="9">
    <location>
        <begin position="934"/>
        <end position="954"/>
    </location>
</feature>
<feature type="domain" description="ABC transporter" evidence="10">
    <location>
        <begin position="1024"/>
        <end position="1261"/>
    </location>
</feature>
<comment type="subcellular location">
    <subcellularLocation>
        <location evidence="1">Vacuole membrane</location>
        <topology evidence="1">Multi-pass membrane protein</topology>
    </subcellularLocation>
</comment>
<evidence type="ECO:0000256" key="7">
    <source>
        <dbReference type="ARBA" id="ARBA00022989"/>
    </source>
</evidence>
<keyword evidence="2" id="KW-0813">Transport</keyword>
<dbReference type="CDD" id="cd18579">
    <property type="entry name" value="ABC_6TM_ABCC_D1"/>
    <property type="match status" value="1"/>
</dbReference>
<proteinExistence type="predicted"/>
<dbReference type="Proteomes" id="UP000039324">
    <property type="component" value="Unassembled WGS sequence"/>
</dbReference>
<feature type="transmembrane region" description="Helical" evidence="9">
    <location>
        <begin position="357"/>
        <end position="376"/>
    </location>
</feature>
<dbReference type="InterPro" id="IPR036640">
    <property type="entry name" value="ABC1_TM_sf"/>
</dbReference>
<evidence type="ECO:0000256" key="1">
    <source>
        <dbReference type="ARBA" id="ARBA00004128"/>
    </source>
</evidence>
<keyword evidence="13" id="KW-0496">Mitochondrion</keyword>
<reference evidence="13 15" key="2">
    <citation type="submission" date="2018-03" db="EMBL/GenBank/DDBJ databases">
        <authorList>
            <person name="Fogelqvist J."/>
        </authorList>
    </citation>
    <scope>NUCLEOTIDE SEQUENCE [LARGE SCALE GENOMIC DNA]</scope>
</reference>
<accession>A0A0G4INN7</accession>
<dbReference type="OrthoDB" id="6500128at2759"/>
<dbReference type="PANTHER" id="PTHR24223:SF443">
    <property type="entry name" value="MULTIDRUG-RESISTANCE LIKE PROTEIN 1, ISOFORM I"/>
    <property type="match status" value="1"/>
</dbReference>
<name>A0A0G4INN7_PLABS</name>
<protein>
    <submittedName>
        <fullName evidence="12">Uncharacterized protein</fullName>
    </submittedName>
</protein>
<feature type="transmembrane region" description="Helical" evidence="9">
    <location>
        <begin position="825"/>
        <end position="858"/>
    </location>
</feature>
<dbReference type="InterPro" id="IPR044726">
    <property type="entry name" value="ABCC_6TM_D2"/>
</dbReference>
<evidence type="ECO:0000256" key="4">
    <source>
        <dbReference type="ARBA" id="ARBA00022737"/>
    </source>
</evidence>
<keyword evidence="7 9" id="KW-1133">Transmembrane helix</keyword>
<dbReference type="GO" id="GO:0140359">
    <property type="term" value="F:ABC-type transporter activity"/>
    <property type="evidence" value="ECO:0007669"/>
    <property type="project" value="InterPro"/>
</dbReference>
<dbReference type="SUPFAM" id="SSF52540">
    <property type="entry name" value="P-loop containing nucleoside triphosphate hydrolases"/>
    <property type="match status" value="2"/>
</dbReference>
<feature type="domain" description="ABC transmembrane type-1" evidence="11">
    <location>
        <begin position="709"/>
        <end position="987"/>
    </location>
</feature>
<dbReference type="GO" id="GO:0016887">
    <property type="term" value="F:ATP hydrolysis activity"/>
    <property type="evidence" value="ECO:0007669"/>
    <property type="project" value="InterPro"/>
</dbReference>
<dbReference type="CDD" id="cd03244">
    <property type="entry name" value="ABCC_MRP_domain2"/>
    <property type="match status" value="1"/>
</dbReference>
<evidence type="ECO:0000256" key="9">
    <source>
        <dbReference type="SAM" id="Phobius"/>
    </source>
</evidence>
<feature type="domain" description="ABC transporter" evidence="10">
    <location>
        <begin position="421"/>
        <end position="642"/>
    </location>
</feature>
<reference evidence="12 14" key="1">
    <citation type="submission" date="2015-02" db="EMBL/GenBank/DDBJ databases">
        <authorList>
            <person name="Chooi Y.-H."/>
        </authorList>
    </citation>
    <scope>NUCLEOTIDE SEQUENCE [LARGE SCALE GENOMIC DNA]</scope>
    <source>
        <strain evidence="12">E3</strain>
    </source>
</reference>
<dbReference type="InterPro" id="IPR011527">
    <property type="entry name" value="ABC1_TM_dom"/>
</dbReference>
<feature type="domain" description="ABC transmembrane type-1" evidence="11">
    <location>
        <begin position="108"/>
        <end position="388"/>
    </location>
</feature>
<evidence type="ECO:0000313" key="13">
    <source>
        <dbReference type="EMBL" id="SPR01810.1"/>
    </source>
</evidence>
<feature type="transmembrane region" description="Helical" evidence="9">
    <location>
        <begin position="250"/>
        <end position="270"/>
    </location>
</feature>
<dbReference type="PROSITE" id="PS00211">
    <property type="entry name" value="ABC_TRANSPORTER_1"/>
    <property type="match status" value="2"/>
</dbReference>
<feature type="transmembrane region" description="Helical" evidence="9">
    <location>
        <begin position="219"/>
        <end position="244"/>
    </location>
</feature>
<evidence type="ECO:0000313" key="15">
    <source>
        <dbReference type="Proteomes" id="UP000290189"/>
    </source>
</evidence>
<evidence type="ECO:0000313" key="14">
    <source>
        <dbReference type="Proteomes" id="UP000039324"/>
    </source>
</evidence>
<feature type="transmembrane region" description="Helical" evidence="9">
    <location>
        <begin position="35"/>
        <end position="55"/>
    </location>
</feature>
<organism evidence="12 14">
    <name type="scientific">Plasmodiophora brassicae</name>
    <name type="common">Clubroot disease agent</name>
    <dbReference type="NCBI Taxonomy" id="37360"/>
    <lineage>
        <taxon>Eukaryota</taxon>
        <taxon>Sar</taxon>
        <taxon>Rhizaria</taxon>
        <taxon>Endomyxa</taxon>
        <taxon>Phytomyxea</taxon>
        <taxon>Plasmodiophorida</taxon>
        <taxon>Plasmodiophoridae</taxon>
        <taxon>Plasmodiophora</taxon>
    </lineage>
</organism>
<sequence>MAHENALDLPDVVVVHDIAAGADAEPAPPPPLETAGLFATLFMTFMNGVLAVGATRPLLQTDIDRLPSADTVAAVFPGFSAAWTECQSTSASPSLLWAIVRTFWRRCAAAGVGQFLSNAFALSIPFLVKDFVEFLMADRDNAARGLADVAGIFVANLLSSICQNNSFYHVVRCAGMVREAVMAAIYEKSLRLSATSRMATSTGQTVNLMSADASRVYDAVIYVHFLWTAPLTIIAVAVTLLYYYGVAAAAGIAVLALLVPLQMQFTWLAATLRRAMLKSTDHRIMFTTELLSGIRTVKQYAWEGHAAKRVAALRDAELVSLQTMQFVNLLSTSLVTVWPCIVSSVIFIVLVRLGNPFTFVAVFFVLALLVSIRFPISLLQKAIQTGVDGMVSLNRISVFLSLAEICPYVTHDDPRFPIGAVVLESCNFRWDQAVVLRNVSLSVGPGALVAVVGPVATGKSSLLNAILGEMHLESGSVTVNGSVAYSSQTSWIRNRTVKDNIVFGAKFDQVKYSSVLAASALLPDLAVLPGGDQTEIGEQGINLSGGQKARIMFARALYSARDITLLDDPFAAVDMVTGDVMFRQGVKGVLSRSTRIVTLNSHMHFLHDVDLIVVMETTTDDSSSSIASVFDNYNDFLSSYPALATEDNASQRGSDSAAVAIAESNGNAAPSSTVQTVLVAAEQQQIGHVRQEVYLAYFAACFFGFGRSAVFVMMVLFGVGQAARVLTDYWAIEWAQSENPDTSYWLSTQAAWAGASVLVVVWRSQVFNNLCIRGSRTLHDSIFHRMLRAPINTFFDVTPLGRIVNRFSKDMDQIDVLLSDCTGQLFLYSMTLIFAVLLACIASYWIIVPLVPLLYLFYRVQLYFRSTSRQIKRIEGAARSPIFSLFEETLSGLPSIRAYRRQPRFIHDVAQAIDEHSKVQLATQMVGRWLAARLDIMSIFLITLVALAVFVFRYSMNVPLGILALVQVMQLTGLLQWTVRVSIDVENNMTAVERVNEYGAVAPEGPEDHMAADPGPDWPDKGCITFDNLCARYRPELPLVLKGISVTINATEKVGICGRTGSGKSSLAQCLLRMIERDRSQGRGISIDGVPIDSVPLQTLRERISIIPQDAVLFSGTVRENLDPFRLCADTDVWNALEQVFLADSIRRLPRQLQEVVAERGANFSHGQRQLICIARAFLRNSKIILCDEATSGIDSETDSLIQKAIRELFRTKTVLTIAHRLETIADCDRIMVISDGHVKEFDTPINLLDTTTGYLREMVSQTGPTALSRFRDLALRRTPPRPSTGG</sequence>
<keyword evidence="5" id="KW-0547">Nucleotide-binding</keyword>
<dbReference type="CDD" id="cd03250">
    <property type="entry name" value="ABCC_MRP_domain1"/>
    <property type="match status" value="1"/>
</dbReference>
<evidence type="ECO:0000256" key="5">
    <source>
        <dbReference type="ARBA" id="ARBA00022741"/>
    </source>
</evidence>